<keyword evidence="2" id="KW-1185">Reference proteome</keyword>
<sequence>MLLNQFTKQLAYHKDIVSSLFIAAADKNNNMIESLLKLRGISLNIVNENGENFINTWCNVNPQLIGDRDFQQLEIWINSGKIDLTFQLQGADIIQWCINKIVESKYESTQKKYLNLAEKIIQFMPTNQELLNRYNTLVLNSMKSLSTFKITETLLSIPGLDLQAKNNDDKDIFQVALELKNLPAINLLAEKLNLLNHSTSHLTTKEVQYNQTIERLKALVSSCLSLMLNNKIDELEERLVQINIKALHLFEDKGEYPANFAELLFELSNNLSVINNGQFADVAYNLRKVAADLGETRAQNIIRNFSNNTELVQQAAAITELQEDVKSIYISTSSSQGKSQSFFKRIKSNLKEKPLLAGQSHSHGAV</sequence>
<dbReference type="Gene3D" id="1.25.40.20">
    <property type="entry name" value="Ankyrin repeat-containing domain"/>
    <property type="match status" value="1"/>
</dbReference>
<evidence type="ECO:0000313" key="2">
    <source>
        <dbReference type="Proteomes" id="UP000254794"/>
    </source>
</evidence>
<protein>
    <submittedName>
        <fullName evidence="1">Uncharacterized protein</fullName>
    </submittedName>
</protein>
<accession>A0A378JJU3</accession>
<gene>
    <name evidence="1" type="ORF">NCTC13316_01692</name>
</gene>
<dbReference type="OrthoDB" id="9989011at2"/>
<dbReference type="Proteomes" id="UP000254794">
    <property type="component" value="Unassembled WGS sequence"/>
</dbReference>
<evidence type="ECO:0000313" key="1">
    <source>
        <dbReference type="EMBL" id="STX51596.1"/>
    </source>
</evidence>
<dbReference type="EMBL" id="UGOD01000001">
    <property type="protein sequence ID" value="STX51596.1"/>
    <property type="molecule type" value="Genomic_DNA"/>
</dbReference>
<dbReference type="AlphaFoldDB" id="A0A378JJU3"/>
<organism evidence="1 2">
    <name type="scientific">Legionella busanensis</name>
    <dbReference type="NCBI Taxonomy" id="190655"/>
    <lineage>
        <taxon>Bacteria</taxon>
        <taxon>Pseudomonadati</taxon>
        <taxon>Pseudomonadota</taxon>
        <taxon>Gammaproteobacteria</taxon>
        <taxon>Legionellales</taxon>
        <taxon>Legionellaceae</taxon>
        <taxon>Legionella</taxon>
    </lineage>
</organism>
<dbReference type="InterPro" id="IPR036770">
    <property type="entry name" value="Ankyrin_rpt-contain_sf"/>
</dbReference>
<dbReference type="RefSeq" id="WP_115331223.1">
    <property type="nucleotide sequence ID" value="NZ_CAAAHP010000002.1"/>
</dbReference>
<proteinExistence type="predicted"/>
<reference evidence="1 2" key="1">
    <citation type="submission" date="2018-06" db="EMBL/GenBank/DDBJ databases">
        <authorList>
            <consortium name="Pathogen Informatics"/>
            <person name="Doyle S."/>
        </authorList>
    </citation>
    <scope>NUCLEOTIDE SEQUENCE [LARGE SCALE GENOMIC DNA]</scope>
    <source>
        <strain evidence="1 2">NCTC13316</strain>
    </source>
</reference>
<dbReference type="SUPFAM" id="SSF48403">
    <property type="entry name" value="Ankyrin repeat"/>
    <property type="match status" value="1"/>
</dbReference>
<name>A0A378JJU3_9GAMM</name>